<sequence>MSKRFGISQSTPLIILYSYKTGRVAQWFKPYLDLLNNDSPTCLINNWDKFEQQLFILFGNPNEVQNAKIELNSLSMKDNSKASTHIAQFPKLQSHVDWNDTPLLFIFNRAFSVASLISLH</sequence>
<comment type="caution">
    <text evidence="1">The sequence shown here is derived from an EMBL/GenBank/DDBJ whole genome shotgun (WGS) entry which is preliminary data.</text>
</comment>
<evidence type="ECO:0000313" key="2">
    <source>
        <dbReference type="Proteomes" id="UP000037035"/>
    </source>
</evidence>
<reference evidence="1 2" key="1">
    <citation type="submission" date="2015-08" db="EMBL/GenBank/DDBJ databases">
        <title>Next Generation Sequencing and Analysis of the Genome of Puccinia sorghi L Schw, the Causal Agent of Maize Common Rust.</title>
        <authorList>
            <person name="Rochi L."/>
            <person name="Burguener G."/>
            <person name="Darino M."/>
            <person name="Turjanski A."/>
            <person name="Kreff E."/>
            <person name="Dieguez M.J."/>
            <person name="Sacco F."/>
        </authorList>
    </citation>
    <scope>NUCLEOTIDE SEQUENCE [LARGE SCALE GENOMIC DNA]</scope>
    <source>
        <strain evidence="1 2">RO10H11247</strain>
    </source>
</reference>
<gene>
    <name evidence="1" type="ORF">VP01_1903g1</name>
</gene>
<dbReference type="OrthoDB" id="4847360at2759"/>
<dbReference type="EMBL" id="LAVV01006730">
    <property type="protein sequence ID" value="KNZ58568.1"/>
    <property type="molecule type" value="Genomic_DNA"/>
</dbReference>
<keyword evidence="2" id="KW-1185">Reference proteome</keyword>
<dbReference type="Proteomes" id="UP000037035">
    <property type="component" value="Unassembled WGS sequence"/>
</dbReference>
<organism evidence="1 2">
    <name type="scientific">Puccinia sorghi</name>
    <dbReference type="NCBI Taxonomy" id="27349"/>
    <lineage>
        <taxon>Eukaryota</taxon>
        <taxon>Fungi</taxon>
        <taxon>Dikarya</taxon>
        <taxon>Basidiomycota</taxon>
        <taxon>Pucciniomycotina</taxon>
        <taxon>Pucciniomycetes</taxon>
        <taxon>Pucciniales</taxon>
        <taxon>Pucciniaceae</taxon>
        <taxon>Puccinia</taxon>
    </lineage>
</organism>
<protein>
    <recommendedName>
        <fullName evidence="3">Retrotransposon gag domain-containing protein</fullName>
    </recommendedName>
</protein>
<proteinExistence type="predicted"/>
<evidence type="ECO:0008006" key="3">
    <source>
        <dbReference type="Google" id="ProtNLM"/>
    </source>
</evidence>
<name>A0A0L6VCT7_9BASI</name>
<accession>A0A0L6VCT7</accession>
<dbReference type="AlphaFoldDB" id="A0A0L6VCT7"/>
<dbReference type="VEuPathDB" id="FungiDB:VP01_1903g1"/>
<evidence type="ECO:0000313" key="1">
    <source>
        <dbReference type="EMBL" id="KNZ58568.1"/>
    </source>
</evidence>